<dbReference type="OrthoDB" id="10274748at2759"/>
<feature type="region of interest" description="Disordered" evidence="1">
    <location>
        <begin position="46"/>
        <end position="106"/>
    </location>
</feature>
<organism evidence="2 3">
    <name type="scientific">Puccinia graminis f. sp. tritici (strain CRL 75-36-700-3 / race SCCL)</name>
    <name type="common">Black stem rust fungus</name>
    <dbReference type="NCBI Taxonomy" id="418459"/>
    <lineage>
        <taxon>Eukaryota</taxon>
        <taxon>Fungi</taxon>
        <taxon>Dikarya</taxon>
        <taxon>Basidiomycota</taxon>
        <taxon>Pucciniomycotina</taxon>
        <taxon>Pucciniomycetes</taxon>
        <taxon>Pucciniales</taxon>
        <taxon>Pucciniaceae</taxon>
        <taxon>Puccinia</taxon>
    </lineage>
</organism>
<dbReference type="Proteomes" id="UP000008783">
    <property type="component" value="Unassembled WGS sequence"/>
</dbReference>
<dbReference type="GeneID" id="10529475"/>
<name>E3L4J9_PUCGT</name>
<evidence type="ECO:0000256" key="1">
    <source>
        <dbReference type="SAM" id="MobiDB-lite"/>
    </source>
</evidence>
<proteinExistence type="predicted"/>
<dbReference type="EMBL" id="DS178347">
    <property type="protein sequence ID" value="EFP91474.1"/>
    <property type="molecule type" value="Genomic_DNA"/>
</dbReference>
<gene>
    <name evidence="2" type="ORF">PGTG_17724</name>
</gene>
<dbReference type="VEuPathDB" id="FungiDB:PGTG_17724"/>
<evidence type="ECO:0000313" key="3">
    <source>
        <dbReference type="Proteomes" id="UP000008783"/>
    </source>
</evidence>
<feature type="compositionally biased region" description="Basic and acidic residues" evidence="1">
    <location>
        <begin position="92"/>
        <end position="106"/>
    </location>
</feature>
<protein>
    <submittedName>
        <fullName evidence="2">Uncharacterized protein</fullName>
    </submittedName>
</protein>
<reference evidence="3" key="2">
    <citation type="journal article" date="2011" name="Proc. Natl. Acad. Sci. U.S.A.">
        <title>Obligate biotrophy features unraveled by the genomic analysis of rust fungi.</title>
        <authorList>
            <person name="Duplessis S."/>
            <person name="Cuomo C.A."/>
            <person name="Lin Y.-C."/>
            <person name="Aerts A."/>
            <person name="Tisserant E."/>
            <person name="Veneault-Fourrey C."/>
            <person name="Joly D.L."/>
            <person name="Hacquard S."/>
            <person name="Amselem J."/>
            <person name="Cantarel B.L."/>
            <person name="Chiu R."/>
            <person name="Coutinho P.M."/>
            <person name="Feau N."/>
            <person name="Field M."/>
            <person name="Frey P."/>
            <person name="Gelhaye E."/>
            <person name="Goldberg J."/>
            <person name="Grabherr M.G."/>
            <person name="Kodira C.D."/>
            <person name="Kohler A."/>
            <person name="Kuees U."/>
            <person name="Lindquist E.A."/>
            <person name="Lucas S.M."/>
            <person name="Mago R."/>
            <person name="Mauceli E."/>
            <person name="Morin E."/>
            <person name="Murat C."/>
            <person name="Pangilinan J.L."/>
            <person name="Park R."/>
            <person name="Pearson M."/>
            <person name="Quesneville H."/>
            <person name="Rouhier N."/>
            <person name="Sakthikumar S."/>
            <person name="Salamov A.A."/>
            <person name="Schmutz J."/>
            <person name="Selles B."/>
            <person name="Shapiro H."/>
            <person name="Tanguay P."/>
            <person name="Tuskan G.A."/>
            <person name="Henrissat B."/>
            <person name="Van de Peer Y."/>
            <person name="Rouze P."/>
            <person name="Ellis J.G."/>
            <person name="Dodds P.N."/>
            <person name="Schein J.E."/>
            <person name="Zhong S."/>
            <person name="Hamelin R.C."/>
            <person name="Grigoriev I.V."/>
            <person name="Szabo L.J."/>
            <person name="Martin F."/>
        </authorList>
    </citation>
    <scope>NUCLEOTIDE SEQUENCE [LARGE SCALE GENOMIC DNA]</scope>
    <source>
        <strain evidence="3">CRL 75-36-700-3 / race SCCL</strain>
    </source>
</reference>
<keyword evidence="3" id="KW-1185">Reference proteome</keyword>
<dbReference type="RefSeq" id="XP_003335893.1">
    <property type="nucleotide sequence ID" value="XM_003335845.2"/>
</dbReference>
<sequence length="117" mass="13386">MKEGDHTSFLTKDCHQVSATMKSFYCTFNVLFFMIATLHVNQVLSTRQNEPKEVREPQAQSGPIRDVDLYPPRVPTAPGDIDLYPPRVPTVSRDEDLYPPPNKEHEIQPGCCRFHCL</sequence>
<evidence type="ECO:0000313" key="2">
    <source>
        <dbReference type="EMBL" id="EFP91474.1"/>
    </source>
</evidence>
<dbReference type="KEGG" id="pgr:PGTG_17724"/>
<dbReference type="AlphaFoldDB" id="E3L4J9"/>
<dbReference type="InParanoid" id="E3L4J9"/>
<dbReference type="HOGENOM" id="CLU_2085984_0_0_1"/>
<accession>E3L4J9</accession>
<reference key="1">
    <citation type="submission" date="2007-01" db="EMBL/GenBank/DDBJ databases">
        <title>The Genome Sequence of Puccinia graminis f. sp. tritici Strain CRL 75-36-700-3.</title>
        <authorList>
            <consortium name="The Broad Institute Genome Sequencing Platform"/>
            <person name="Birren B."/>
            <person name="Lander E."/>
            <person name="Galagan J."/>
            <person name="Nusbaum C."/>
            <person name="Devon K."/>
            <person name="Cuomo C."/>
            <person name="Jaffe D."/>
            <person name="Butler J."/>
            <person name="Alvarez P."/>
            <person name="Gnerre S."/>
            <person name="Grabherr M."/>
            <person name="Mauceli E."/>
            <person name="Brockman W."/>
            <person name="Young S."/>
            <person name="LaButti K."/>
            <person name="Sykes S."/>
            <person name="DeCaprio D."/>
            <person name="Crawford M."/>
            <person name="Koehrsen M."/>
            <person name="Engels R."/>
            <person name="Montgomery P."/>
            <person name="Pearson M."/>
            <person name="Howarth C."/>
            <person name="Larson L."/>
            <person name="White J."/>
            <person name="Zeng Q."/>
            <person name="Kodira C."/>
            <person name="Yandava C."/>
            <person name="Alvarado L."/>
            <person name="O'Leary S."/>
            <person name="Szabo L."/>
            <person name="Dean R."/>
            <person name="Schein J."/>
        </authorList>
    </citation>
    <scope>NUCLEOTIDE SEQUENCE</scope>
    <source>
        <strain>CRL 75-36-700-3</strain>
    </source>
</reference>